<gene>
    <name evidence="6" type="primary">SASB</name>
    <name evidence="6" type="ORF">RLOC_00012745</name>
</gene>
<proteinExistence type="inferred from homology"/>
<accession>A0A218U9D3</accession>
<dbReference type="AlphaFoldDB" id="A0A218U9D3"/>
<evidence type="ECO:0000259" key="5">
    <source>
        <dbReference type="Pfam" id="PF00135"/>
    </source>
</evidence>
<dbReference type="CDD" id="cd00312">
    <property type="entry name" value="Esterase_lipase"/>
    <property type="match status" value="1"/>
</dbReference>
<dbReference type="EC" id="3.1.1.-" evidence="4"/>
<feature type="signal peptide" evidence="4">
    <location>
        <begin position="1"/>
        <end position="27"/>
    </location>
</feature>
<dbReference type="STRING" id="299123.ENSLSDP00000008329"/>
<dbReference type="InterPro" id="IPR019826">
    <property type="entry name" value="Carboxylesterase_B_AS"/>
</dbReference>
<dbReference type="InterPro" id="IPR002018">
    <property type="entry name" value="CarbesteraseB"/>
</dbReference>
<evidence type="ECO:0000256" key="2">
    <source>
        <dbReference type="ARBA" id="ARBA00022801"/>
    </source>
</evidence>
<evidence type="ECO:0000256" key="1">
    <source>
        <dbReference type="ARBA" id="ARBA00005964"/>
    </source>
</evidence>
<evidence type="ECO:0000256" key="4">
    <source>
        <dbReference type="RuleBase" id="RU361235"/>
    </source>
</evidence>
<dbReference type="Pfam" id="PF00135">
    <property type="entry name" value="COesterase"/>
    <property type="match status" value="1"/>
</dbReference>
<dbReference type="InterPro" id="IPR029058">
    <property type="entry name" value="AB_hydrolase_fold"/>
</dbReference>
<dbReference type="PANTHER" id="PTHR11559">
    <property type="entry name" value="CARBOXYLESTERASE"/>
    <property type="match status" value="1"/>
</dbReference>
<sequence>MSPASPIAWLCALFCSAALFLVCGTEGQSGAEPEVTIALGRLKGTQTSVKGTDKLVNVFLGIPFAKAPLGSLRFSPPEPPEPWSGVRDATSYPPLCPQDLSLLKIAEKNFKEKHLAFQTSEDCLYLSVYSPAGSSKKDKLPVMVWIHGGNFIFGGAARYDGSALSAYENVVVVLIQYRLGLLGYFNTGDEHARGNWAYLDQVAALWWVRGNIEHFGGDPASVTLFGISAGACSVFAHVLSPLSKGLFHKAISESGILIPPSKNLHLSTDLEKIASIFKCETSSSLSLLNCLRQQEAEHIVLKSKEISFLPLVLDGVFLHKPPEEILVGKEFNAVPFMIGVTNNEFGWNIRSTSKMKSLREIGDRKSIASTVEVFLPMIDVPSDFLPMILDEYLGDTEDPAELRDGFVDLLGDMAIVMPAIKALNYHRESGAPTYFFEFQHRASAYRGSKPDYVKADHGDEVGFVFGGPFLAGDIQLRSEVTEEEKTLSRTLMKYWANFARNGNPNGEGLVEWPSYNLNEEYLQISLQQKKDRKLKEKKVEFWEKVILEKANNKSTQNKKFKLEL</sequence>
<comment type="caution">
    <text evidence="6">The sequence shown here is derived from an EMBL/GenBank/DDBJ whole genome shotgun (WGS) entry which is preliminary data.</text>
</comment>
<comment type="similarity">
    <text evidence="1 4">Belongs to the type-B carboxylesterase/lipase family.</text>
</comment>
<dbReference type="EMBL" id="MUZQ01000592">
    <property type="protein sequence ID" value="OWK50201.1"/>
    <property type="molecule type" value="Genomic_DNA"/>
</dbReference>
<dbReference type="GO" id="GO:0016787">
    <property type="term" value="F:hydrolase activity"/>
    <property type="evidence" value="ECO:0007669"/>
    <property type="project" value="UniProtKB-KW"/>
</dbReference>
<dbReference type="FunFam" id="3.40.50.1820:FF:000011">
    <property type="entry name" value="Carboxylic ester hydrolase"/>
    <property type="match status" value="1"/>
</dbReference>
<dbReference type="PROSITE" id="PS00941">
    <property type="entry name" value="CARBOXYLESTERASE_B_2"/>
    <property type="match status" value="1"/>
</dbReference>
<evidence type="ECO:0000313" key="7">
    <source>
        <dbReference type="Proteomes" id="UP000197619"/>
    </source>
</evidence>
<feature type="domain" description="Carboxylesterase type B" evidence="5">
    <location>
        <begin position="32"/>
        <end position="542"/>
    </location>
</feature>
<dbReference type="InterPro" id="IPR050309">
    <property type="entry name" value="Type-B_Carboxylest/Lipase"/>
</dbReference>
<dbReference type="InterPro" id="IPR019819">
    <property type="entry name" value="Carboxylesterase_B_CS"/>
</dbReference>
<keyword evidence="2 4" id="KW-0378">Hydrolase</keyword>
<keyword evidence="7" id="KW-1185">Reference proteome</keyword>
<organism evidence="6 7">
    <name type="scientific">Lonchura striata</name>
    <name type="common">white-rumped munia</name>
    <dbReference type="NCBI Taxonomy" id="40157"/>
    <lineage>
        <taxon>Eukaryota</taxon>
        <taxon>Metazoa</taxon>
        <taxon>Chordata</taxon>
        <taxon>Craniata</taxon>
        <taxon>Vertebrata</taxon>
        <taxon>Euteleostomi</taxon>
        <taxon>Archelosauria</taxon>
        <taxon>Archosauria</taxon>
        <taxon>Dinosauria</taxon>
        <taxon>Saurischia</taxon>
        <taxon>Theropoda</taxon>
        <taxon>Coelurosauria</taxon>
        <taxon>Aves</taxon>
        <taxon>Neognathae</taxon>
        <taxon>Neoaves</taxon>
        <taxon>Telluraves</taxon>
        <taxon>Australaves</taxon>
        <taxon>Passeriformes</taxon>
        <taxon>Passeroidea</taxon>
        <taxon>Estrildidae</taxon>
        <taxon>Estrildinae</taxon>
        <taxon>Lonchura</taxon>
    </lineage>
</organism>
<evidence type="ECO:0000313" key="6">
    <source>
        <dbReference type="EMBL" id="OWK50201.1"/>
    </source>
</evidence>
<dbReference type="SUPFAM" id="SSF53474">
    <property type="entry name" value="alpha/beta-Hydrolases"/>
    <property type="match status" value="1"/>
</dbReference>
<protein>
    <recommendedName>
        <fullName evidence="4">Carboxylic ester hydrolase</fullName>
        <ecNumber evidence="4">3.1.1.-</ecNumber>
    </recommendedName>
</protein>
<keyword evidence="4" id="KW-0732">Signal</keyword>
<dbReference type="Proteomes" id="UP000197619">
    <property type="component" value="Unassembled WGS sequence"/>
</dbReference>
<dbReference type="PROSITE" id="PS00122">
    <property type="entry name" value="CARBOXYLESTERASE_B_1"/>
    <property type="match status" value="1"/>
</dbReference>
<name>A0A218U9D3_9PASE</name>
<reference evidence="6 7" key="1">
    <citation type="submission" date="2017-05" db="EMBL/GenBank/DDBJ databases">
        <title>Genome of assembly of the Bengalese finch, Lonchura striata domestica.</title>
        <authorList>
            <person name="Colquitt B.M."/>
            <person name="Brainard M.S."/>
        </authorList>
    </citation>
    <scope>NUCLEOTIDE SEQUENCE [LARGE SCALE GENOMIC DNA]</scope>
    <source>
        <strain evidence="6">White83orange57</strain>
    </source>
</reference>
<keyword evidence="3" id="KW-1015">Disulfide bond</keyword>
<dbReference type="Gene3D" id="3.40.50.1820">
    <property type="entry name" value="alpha/beta hydrolase"/>
    <property type="match status" value="1"/>
</dbReference>
<feature type="chain" id="PRO_5011829594" description="Carboxylic ester hydrolase" evidence="4">
    <location>
        <begin position="28"/>
        <end position="564"/>
    </location>
</feature>
<evidence type="ECO:0000256" key="3">
    <source>
        <dbReference type="ARBA" id="ARBA00023157"/>
    </source>
</evidence>